<dbReference type="KEGG" id="sfol:H3H32_20540"/>
<gene>
    <name evidence="2" type="ORF">H3H32_20540</name>
</gene>
<protein>
    <submittedName>
        <fullName evidence="2">Outer membrane beta-barrel protein</fullName>
    </submittedName>
</protein>
<organism evidence="2 3">
    <name type="scientific">Spirosoma foliorum</name>
    <dbReference type="NCBI Taxonomy" id="2710596"/>
    <lineage>
        <taxon>Bacteria</taxon>
        <taxon>Pseudomonadati</taxon>
        <taxon>Bacteroidota</taxon>
        <taxon>Cytophagia</taxon>
        <taxon>Cytophagales</taxon>
        <taxon>Cytophagaceae</taxon>
        <taxon>Spirosoma</taxon>
    </lineage>
</organism>
<evidence type="ECO:0000313" key="2">
    <source>
        <dbReference type="EMBL" id="QMW00395.1"/>
    </source>
</evidence>
<reference evidence="2 3" key="1">
    <citation type="submission" date="2020-07" db="EMBL/GenBank/DDBJ databases">
        <title>Spirosoma foliorum sp. nov., isolated from the leaves on the Nejang mountain Korea, Republic of.</title>
        <authorList>
            <person name="Ho H."/>
            <person name="Lee Y.-J."/>
            <person name="Nurcahyanto D.-A."/>
            <person name="Kim S.-G."/>
        </authorList>
    </citation>
    <scope>NUCLEOTIDE SEQUENCE [LARGE SCALE GENOMIC DNA]</scope>
    <source>
        <strain evidence="2 3">PL0136</strain>
    </source>
</reference>
<keyword evidence="1" id="KW-0732">Signal</keyword>
<dbReference type="EMBL" id="CP059732">
    <property type="protein sequence ID" value="QMW00395.1"/>
    <property type="molecule type" value="Genomic_DNA"/>
</dbReference>
<dbReference type="AlphaFoldDB" id="A0A7G5GNF3"/>
<feature type="chain" id="PRO_5028995414" evidence="1">
    <location>
        <begin position="22"/>
        <end position="242"/>
    </location>
</feature>
<evidence type="ECO:0000313" key="3">
    <source>
        <dbReference type="Proteomes" id="UP000515369"/>
    </source>
</evidence>
<dbReference type="Proteomes" id="UP000515369">
    <property type="component" value="Chromosome"/>
</dbReference>
<keyword evidence="3" id="KW-1185">Reference proteome</keyword>
<name>A0A7G5GNF3_9BACT</name>
<accession>A0A7G5GNF3</accession>
<feature type="signal peptide" evidence="1">
    <location>
        <begin position="1"/>
        <end position="21"/>
    </location>
</feature>
<evidence type="ECO:0000256" key="1">
    <source>
        <dbReference type="SAM" id="SignalP"/>
    </source>
</evidence>
<proteinExistence type="predicted"/>
<sequence>MNTLKHLLTTAMIAATTASFAQSTTVTITTDSTSSTSSTQITRTRSRHYARVTSDFGIYIGLNNFGSSLPANYELSPIGSRFVALSWQKRIPIAVNGSTKLRLITGPEVAWNNFMFVDRNMFVAQNGQVGVEAASVDLHRSKLVTTQLNLPVMLNLSLRSGFSWSLGAYAGMRLDSYTKVKPEGGAAVRNHNSYNLNPIRWGLTTELGFRGDAKLFFRYEPNSPFRSGQGPDTSVWAVGIKL</sequence>
<dbReference type="RefSeq" id="WP_182457512.1">
    <property type="nucleotide sequence ID" value="NZ_CP059732.1"/>
</dbReference>